<dbReference type="EMBL" id="CP007806">
    <property type="protein sequence ID" value="AIG24775.1"/>
    <property type="molecule type" value="Genomic_DNA"/>
</dbReference>
<dbReference type="Pfam" id="PF00581">
    <property type="entry name" value="Rhodanese"/>
    <property type="match status" value="1"/>
</dbReference>
<evidence type="ECO:0000313" key="2">
    <source>
        <dbReference type="EMBL" id="AIG24775.1"/>
    </source>
</evidence>
<protein>
    <submittedName>
        <fullName evidence="2">Putative adenylyltransferase/sulfurtransferase MoeZ</fullName>
    </submittedName>
</protein>
<dbReference type="PROSITE" id="PS50206">
    <property type="entry name" value="RHODANESE_3"/>
    <property type="match status" value="1"/>
</dbReference>
<dbReference type="KEGG" id="blr:BRLA_c003940"/>
<dbReference type="InterPro" id="IPR050229">
    <property type="entry name" value="GlpE_sulfurtransferase"/>
</dbReference>
<evidence type="ECO:0000259" key="1">
    <source>
        <dbReference type="PROSITE" id="PS50206"/>
    </source>
</evidence>
<dbReference type="eggNOG" id="COG0607">
    <property type="taxonomic scope" value="Bacteria"/>
</dbReference>
<dbReference type="GO" id="GO:0016779">
    <property type="term" value="F:nucleotidyltransferase activity"/>
    <property type="evidence" value="ECO:0007669"/>
    <property type="project" value="UniProtKB-KW"/>
</dbReference>
<dbReference type="CDD" id="cd00158">
    <property type="entry name" value="RHOD"/>
    <property type="match status" value="1"/>
</dbReference>
<dbReference type="InterPro" id="IPR001763">
    <property type="entry name" value="Rhodanese-like_dom"/>
</dbReference>
<organism evidence="2 3">
    <name type="scientific">Brevibacillus laterosporus LMG 15441</name>
    <dbReference type="NCBI Taxonomy" id="1042163"/>
    <lineage>
        <taxon>Bacteria</taxon>
        <taxon>Bacillati</taxon>
        <taxon>Bacillota</taxon>
        <taxon>Bacilli</taxon>
        <taxon>Bacillales</taxon>
        <taxon>Paenibacillaceae</taxon>
        <taxon>Brevibacillus</taxon>
    </lineage>
</organism>
<keyword evidence="3" id="KW-1185">Reference proteome</keyword>
<sequence>MNNFVREVTPEEVLTKLKEEAAIQIIDVREPEEWVAGHIEEAILIPLNDVPASLDRFDTSKEIIMVCRSGARSYHACEFLKHNGIEAVNMEGGMLAWPGEIAR</sequence>
<dbReference type="AlphaFoldDB" id="A0A075R5A3"/>
<evidence type="ECO:0000313" key="3">
    <source>
        <dbReference type="Proteomes" id="UP000005850"/>
    </source>
</evidence>
<accession>A0A075R5A3</accession>
<feature type="domain" description="Rhodanese" evidence="1">
    <location>
        <begin position="19"/>
        <end position="103"/>
    </location>
</feature>
<dbReference type="SMART" id="SM00450">
    <property type="entry name" value="RHOD"/>
    <property type="match status" value="1"/>
</dbReference>
<proteinExistence type="predicted"/>
<name>A0A075R5A3_BRELA</name>
<gene>
    <name evidence="2" type="primary">moeZ</name>
    <name evidence="2" type="ORF">BRLA_c003940</name>
</gene>
<dbReference type="SUPFAM" id="SSF52821">
    <property type="entry name" value="Rhodanese/Cell cycle control phosphatase"/>
    <property type="match status" value="1"/>
</dbReference>
<reference evidence="2 3" key="1">
    <citation type="journal article" date="2011" name="J. Bacteriol.">
        <title>Genome sequence of Brevibacillus laterosporus LMG 15441, a pathogen of invertebrates.</title>
        <authorList>
            <person name="Djukic M."/>
            <person name="Poehlein A."/>
            <person name="Thurmer A."/>
            <person name="Daniel R."/>
        </authorList>
    </citation>
    <scope>NUCLEOTIDE SEQUENCE [LARGE SCALE GENOMIC DNA]</scope>
    <source>
        <strain evidence="2 3">LMG 15441</strain>
    </source>
</reference>
<dbReference type="Gene3D" id="3.40.250.10">
    <property type="entry name" value="Rhodanese-like domain"/>
    <property type="match status" value="1"/>
</dbReference>
<dbReference type="PANTHER" id="PTHR43031:SF17">
    <property type="entry name" value="SULFURTRANSFERASE YTWF-RELATED"/>
    <property type="match status" value="1"/>
</dbReference>
<keyword evidence="2" id="KW-0548">Nucleotidyltransferase</keyword>
<dbReference type="RefSeq" id="WP_003333570.1">
    <property type="nucleotide sequence ID" value="NZ_CP007806.1"/>
</dbReference>
<dbReference type="PANTHER" id="PTHR43031">
    <property type="entry name" value="FAD-DEPENDENT OXIDOREDUCTASE"/>
    <property type="match status" value="1"/>
</dbReference>
<dbReference type="Proteomes" id="UP000005850">
    <property type="component" value="Chromosome"/>
</dbReference>
<dbReference type="HOGENOM" id="CLU_089574_13_3_9"/>
<keyword evidence="2" id="KW-0808">Transferase</keyword>
<dbReference type="STRING" id="1042163.BRLA_c003940"/>
<dbReference type="InterPro" id="IPR036873">
    <property type="entry name" value="Rhodanese-like_dom_sf"/>
</dbReference>